<dbReference type="SUPFAM" id="SSF55961">
    <property type="entry name" value="Bet v1-like"/>
    <property type="match status" value="2"/>
</dbReference>
<feature type="region of interest" description="Disordered" evidence="13">
    <location>
        <begin position="1"/>
        <end position="37"/>
    </location>
</feature>
<protein>
    <recommendedName>
        <fullName evidence="5">Ceramide transfer protein</fullName>
    </recommendedName>
    <alternativeName>
        <fullName evidence="12">Collagen type IV alpha-3-binding protein</fullName>
    </alternativeName>
</protein>
<dbReference type="SUPFAM" id="SSF50729">
    <property type="entry name" value="PH domain-like"/>
    <property type="match status" value="2"/>
</dbReference>
<keyword evidence="6" id="KW-0813">Transport</keyword>
<evidence type="ECO:0000256" key="7">
    <source>
        <dbReference type="ARBA" id="ARBA00022490"/>
    </source>
</evidence>
<feature type="domain" description="PH" evidence="14">
    <location>
        <begin position="38"/>
        <end position="132"/>
    </location>
</feature>
<keyword evidence="7" id="KW-0963">Cytoplasm</keyword>
<evidence type="ECO:0000256" key="11">
    <source>
        <dbReference type="ARBA" id="ARBA00023055"/>
    </source>
</evidence>
<dbReference type="AlphaFoldDB" id="A0A3Q0J322"/>
<name>A0A3Q0J322_DIACI</name>
<feature type="compositionally biased region" description="Polar residues" evidence="13">
    <location>
        <begin position="1"/>
        <end position="19"/>
    </location>
</feature>
<evidence type="ECO:0000256" key="10">
    <source>
        <dbReference type="ARBA" id="ARBA00023054"/>
    </source>
</evidence>
<gene>
    <name evidence="17" type="primary">LOC103511739</name>
</gene>
<dbReference type="GO" id="GO:0005794">
    <property type="term" value="C:Golgi apparatus"/>
    <property type="evidence" value="ECO:0007669"/>
    <property type="project" value="UniProtKB-SubCell"/>
</dbReference>
<dbReference type="SMART" id="SM00233">
    <property type="entry name" value="PH"/>
    <property type="match status" value="1"/>
</dbReference>
<dbReference type="Pfam" id="PF01852">
    <property type="entry name" value="START"/>
    <property type="match status" value="2"/>
</dbReference>
<keyword evidence="10" id="KW-0175">Coiled coil</keyword>
<dbReference type="PANTHER" id="PTHR19308:SF53">
    <property type="entry name" value="CERAMIDE TRANSFER PROTEIN"/>
    <property type="match status" value="1"/>
</dbReference>
<keyword evidence="8" id="KW-0256">Endoplasmic reticulum</keyword>
<evidence type="ECO:0000259" key="14">
    <source>
        <dbReference type="PROSITE" id="PS50003"/>
    </source>
</evidence>
<dbReference type="PROSITE" id="PS50848">
    <property type="entry name" value="START"/>
    <property type="match status" value="2"/>
</dbReference>
<evidence type="ECO:0000256" key="1">
    <source>
        <dbReference type="ARBA" id="ARBA00000074"/>
    </source>
</evidence>
<evidence type="ECO:0000256" key="6">
    <source>
        <dbReference type="ARBA" id="ARBA00022448"/>
    </source>
</evidence>
<dbReference type="SMART" id="SM00234">
    <property type="entry name" value="START"/>
    <property type="match status" value="1"/>
</dbReference>
<dbReference type="PANTHER" id="PTHR19308">
    <property type="entry name" value="PHOSPHATIDYLCHOLINE TRANSFER PROTEIN"/>
    <property type="match status" value="1"/>
</dbReference>
<dbReference type="CDD" id="cd08872">
    <property type="entry name" value="START_STARD11-like"/>
    <property type="match status" value="1"/>
</dbReference>
<evidence type="ECO:0000256" key="2">
    <source>
        <dbReference type="ARBA" id="ARBA00004240"/>
    </source>
</evidence>
<evidence type="ECO:0000256" key="5">
    <source>
        <dbReference type="ARBA" id="ARBA00021440"/>
    </source>
</evidence>
<dbReference type="InterPro" id="IPR051213">
    <property type="entry name" value="START_lipid_transfer"/>
</dbReference>
<dbReference type="PROSITE" id="PS50003">
    <property type="entry name" value="PH_DOMAIN"/>
    <property type="match status" value="1"/>
</dbReference>
<evidence type="ECO:0000259" key="15">
    <source>
        <dbReference type="PROSITE" id="PS50848"/>
    </source>
</evidence>
<dbReference type="GeneID" id="103511739"/>
<evidence type="ECO:0000256" key="3">
    <source>
        <dbReference type="ARBA" id="ARBA00004496"/>
    </source>
</evidence>
<accession>A0A3Q0J322</accession>
<keyword evidence="11" id="KW-0445">Lipid transport</keyword>
<comment type="catalytic activity">
    <reaction evidence="1">
        <text>N-hexadecanoylsphing-4-enine(in) = N-hexadecanoylsphing-4-enine(out)</text>
        <dbReference type="Rhea" id="RHEA:45720"/>
        <dbReference type="ChEBI" id="CHEBI:72959"/>
    </reaction>
</comment>
<evidence type="ECO:0000256" key="4">
    <source>
        <dbReference type="ARBA" id="ARBA00004555"/>
    </source>
</evidence>
<feature type="compositionally biased region" description="Low complexity" evidence="13">
    <location>
        <begin position="21"/>
        <end position="36"/>
    </location>
</feature>
<dbReference type="InterPro" id="IPR002913">
    <property type="entry name" value="START_lipid-bd_dom"/>
</dbReference>
<dbReference type="GO" id="GO:0035621">
    <property type="term" value="P:ER to Golgi ceramide transport"/>
    <property type="evidence" value="ECO:0007669"/>
    <property type="project" value="TreeGrafter"/>
</dbReference>
<reference evidence="17" key="1">
    <citation type="submission" date="2025-08" db="UniProtKB">
        <authorList>
            <consortium name="RefSeq"/>
        </authorList>
    </citation>
    <scope>IDENTIFICATION</scope>
</reference>
<dbReference type="FunFam" id="2.30.29.30:FF:000382">
    <property type="entry name" value="Uncharacterized protein, isoform A"/>
    <property type="match status" value="1"/>
</dbReference>
<keyword evidence="9" id="KW-0333">Golgi apparatus</keyword>
<dbReference type="STRING" id="121845.A0A3Q0J322"/>
<evidence type="ECO:0000313" key="17">
    <source>
        <dbReference type="RefSeq" id="XP_026681125.1"/>
    </source>
</evidence>
<dbReference type="FunFam" id="3.30.530.20:FF:000003">
    <property type="entry name" value="Collagen type IV alpha-3-binding protein-like protein"/>
    <property type="match status" value="1"/>
</dbReference>
<evidence type="ECO:0000256" key="8">
    <source>
        <dbReference type="ARBA" id="ARBA00022824"/>
    </source>
</evidence>
<dbReference type="InterPro" id="IPR011993">
    <property type="entry name" value="PH-like_dom_sf"/>
</dbReference>
<organism evidence="16 17">
    <name type="scientific">Diaphorina citri</name>
    <name type="common">Asian citrus psyllid</name>
    <dbReference type="NCBI Taxonomy" id="121845"/>
    <lineage>
        <taxon>Eukaryota</taxon>
        <taxon>Metazoa</taxon>
        <taxon>Ecdysozoa</taxon>
        <taxon>Arthropoda</taxon>
        <taxon>Hexapoda</taxon>
        <taxon>Insecta</taxon>
        <taxon>Pterygota</taxon>
        <taxon>Neoptera</taxon>
        <taxon>Paraneoptera</taxon>
        <taxon>Hemiptera</taxon>
        <taxon>Sternorrhyncha</taxon>
        <taxon>Psylloidea</taxon>
        <taxon>Psyllidae</taxon>
        <taxon>Diaphorininae</taxon>
        <taxon>Diaphorina</taxon>
    </lineage>
</organism>
<evidence type="ECO:0000256" key="13">
    <source>
        <dbReference type="SAM" id="MobiDB-lite"/>
    </source>
</evidence>
<dbReference type="CDD" id="cd13283">
    <property type="entry name" value="PH_GPBP"/>
    <property type="match status" value="1"/>
</dbReference>
<dbReference type="GO" id="GO:0005783">
    <property type="term" value="C:endoplasmic reticulum"/>
    <property type="evidence" value="ECO:0007669"/>
    <property type="project" value="UniProtKB-SubCell"/>
</dbReference>
<sequence length="749" mass="85311">MTDQAQNRVISTSVSQAPLNDSASSEEQSSPSPDSSRVPILQGYLSKWTNYIHGWQNRWIVLTNGTLSYYKSDTEAAHGCRGAISLSRATIKAHELDLCRFDISVNDCVWCLRAETEEDKQNWVDVLEGFKVESGYGSENNLTNSNKPDEHYIQSSECTVGRIDNSAHELDLCRFDISVNDCVWCLRAETEEDKQNWVDVLEGFKVESGYGSENNLTNSNKPDEHYIQSSECTEVLLDDEEIGQLRKGPESRNQKLNIIVVAFDLSGTLARCLYPNINNKLRGPACADNNLTLVSEENSNGTSILAEDEFYDALARCLYPNINNKLRRPACADNNLTLVTSPNQGKYLRLFLTVCMLCQTLVTPPKQGTTITRQDIACKITYCSVATLEKMTVAETISEDTIIFWQIHKSIWPVTQRDAVFWSHMTQVPDPSDRDAQNIWIVVNNSTDLDAYPPNQGKYLRLFLTVCMLCQTLVTPPKQGTTITRQDIACKITYCSPGRKSNPYLGDEIRPKSLFPLSQQIQKVVSDQIRYARMGLGKGQWQLFADEGEMKMYRREEEIKGMVMDPLKACHVVKGVTGHEMCHYFFRPEYRNDWETTLEKMTVAETISEDTIIFWQIHKSIWPVTQRDAVFWSHMTQVPDPSDRDAQNIWIVVNNSTDLDAYPPNQGKYLRLFLTVCMLCQTLVTPPKQGTTITRQDIACKITYCSVVNPGGWTPSSLLRTIYKREYPKFLKRFTSYVIEQCKNKPIMY</sequence>
<comment type="subcellular location">
    <subcellularLocation>
        <location evidence="3">Cytoplasm</location>
    </subcellularLocation>
    <subcellularLocation>
        <location evidence="2">Endoplasmic reticulum</location>
    </subcellularLocation>
    <subcellularLocation>
        <location evidence="4">Golgi apparatus</location>
    </subcellularLocation>
</comment>
<proteinExistence type="predicted"/>
<dbReference type="Proteomes" id="UP000079169">
    <property type="component" value="Unplaced"/>
</dbReference>
<dbReference type="Gene3D" id="3.30.530.20">
    <property type="match status" value="2"/>
</dbReference>
<keyword evidence="17" id="KW-0176">Collagen</keyword>
<dbReference type="Pfam" id="PF00169">
    <property type="entry name" value="PH"/>
    <property type="match status" value="1"/>
</dbReference>
<dbReference type="GO" id="GO:0008289">
    <property type="term" value="F:lipid binding"/>
    <property type="evidence" value="ECO:0007669"/>
    <property type="project" value="InterPro"/>
</dbReference>
<dbReference type="InterPro" id="IPR023393">
    <property type="entry name" value="START-like_dom_sf"/>
</dbReference>
<evidence type="ECO:0000256" key="12">
    <source>
        <dbReference type="ARBA" id="ARBA00031527"/>
    </source>
</evidence>
<evidence type="ECO:0000256" key="9">
    <source>
        <dbReference type="ARBA" id="ARBA00023034"/>
    </source>
</evidence>
<dbReference type="PaxDb" id="121845-A0A3Q0J322"/>
<dbReference type="RefSeq" id="XP_026681125.1">
    <property type="nucleotide sequence ID" value="XM_026825324.1"/>
</dbReference>
<feature type="domain" description="START" evidence="15">
    <location>
        <begin position="541"/>
        <end position="734"/>
    </location>
</feature>
<dbReference type="InterPro" id="IPR041952">
    <property type="entry name" value="STARD11_START"/>
</dbReference>
<dbReference type="KEGG" id="dci:103511739"/>
<dbReference type="GO" id="GO:0005581">
    <property type="term" value="C:collagen trimer"/>
    <property type="evidence" value="ECO:0007669"/>
    <property type="project" value="UniProtKB-KW"/>
</dbReference>
<dbReference type="InterPro" id="IPR001849">
    <property type="entry name" value="PH_domain"/>
</dbReference>
<dbReference type="Gene3D" id="2.30.29.30">
    <property type="entry name" value="Pleckstrin-homology domain (PH domain)/Phosphotyrosine-binding domain (PTB)"/>
    <property type="match status" value="2"/>
</dbReference>
<keyword evidence="16" id="KW-1185">Reference proteome</keyword>
<evidence type="ECO:0000313" key="16">
    <source>
        <dbReference type="Proteomes" id="UP000079169"/>
    </source>
</evidence>
<feature type="domain" description="START" evidence="15">
    <location>
        <begin position="387"/>
        <end position="494"/>
    </location>
</feature>